<dbReference type="RefSeq" id="WP_345465002.1">
    <property type="nucleotide sequence ID" value="NZ_BAABRP010000007.1"/>
</dbReference>
<dbReference type="EMBL" id="BAABRP010000007">
    <property type="protein sequence ID" value="GAA5513427.1"/>
    <property type="molecule type" value="Genomic_DNA"/>
</dbReference>
<organism evidence="4 5">
    <name type="scientific">Deinococcus carri</name>
    <dbReference type="NCBI Taxonomy" id="1211323"/>
    <lineage>
        <taxon>Bacteria</taxon>
        <taxon>Thermotogati</taxon>
        <taxon>Deinococcota</taxon>
        <taxon>Deinococci</taxon>
        <taxon>Deinococcales</taxon>
        <taxon>Deinococcaceae</taxon>
        <taxon>Deinococcus</taxon>
    </lineage>
</organism>
<evidence type="ECO:0000256" key="1">
    <source>
        <dbReference type="ARBA" id="ARBA00022679"/>
    </source>
</evidence>
<proteinExistence type="predicted"/>
<accession>A0ABP9WB58</accession>
<dbReference type="PROSITE" id="PS51186">
    <property type="entry name" value="GNAT"/>
    <property type="match status" value="1"/>
</dbReference>
<evidence type="ECO:0000313" key="5">
    <source>
        <dbReference type="Proteomes" id="UP001401887"/>
    </source>
</evidence>
<dbReference type="InterPro" id="IPR016181">
    <property type="entry name" value="Acyl_CoA_acyltransferase"/>
</dbReference>
<sequence length="182" mass="19192">MPPHLRPATPADAAFAAPLIQATIGSIGHTLTGEADNEGAARVIAAFFGQPGNRLSFQNTLILEEDSTPLGLAVLYPGAEADALDEPFRARLRERGLPDRIDPEATPGELYLDTLAVAPHARGRGLGGVLLEGCARQAATLGLLVEEGNPAARLYARQGFLPAGTREVAGHRYTHLTRRGEG</sequence>
<dbReference type="InterPro" id="IPR000182">
    <property type="entry name" value="GNAT_dom"/>
</dbReference>
<comment type="caution">
    <text evidence="4">The sequence shown here is derived from an EMBL/GenBank/DDBJ whole genome shotgun (WGS) entry which is preliminary data.</text>
</comment>
<dbReference type="InterPro" id="IPR050832">
    <property type="entry name" value="Bact_Acetyltransf"/>
</dbReference>
<dbReference type="PANTHER" id="PTHR43877">
    <property type="entry name" value="AMINOALKYLPHOSPHONATE N-ACETYLTRANSFERASE-RELATED-RELATED"/>
    <property type="match status" value="1"/>
</dbReference>
<reference evidence="4 5" key="1">
    <citation type="submission" date="2024-02" db="EMBL/GenBank/DDBJ databases">
        <title>Deinococcus carri NBRC 110142.</title>
        <authorList>
            <person name="Ichikawa N."/>
            <person name="Katano-Makiyama Y."/>
            <person name="Hidaka K."/>
        </authorList>
    </citation>
    <scope>NUCLEOTIDE SEQUENCE [LARGE SCALE GENOMIC DNA]</scope>
    <source>
        <strain evidence="4 5">NBRC 110142</strain>
    </source>
</reference>
<evidence type="ECO:0000259" key="3">
    <source>
        <dbReference type="PROSITE" id="PS51186"/>
    </source>
</evidence>
<gene>
    <name evidence="4" type="ORF">Dcar01_02162</name>
</gene>
<keyword evidence="5" id="KW-1185">Reference proteome</keyword>
<evidence type="ECO:0000256" key="2">
    <source>
        <dbReference type="ARBA" id="ARBA00023315"/>
    </source>
</evidence>
<dbReference type="SUPFAM" id="SSF55729">
    <property type="entry name" value="Acyl-CoA N-acyltransferases (Nat)"/>
    <property type="match status" value="1"/>
</dbReference>
<dbReference type="Proteomes" id="UP001401887">
    <property type="component" value="Unassembled WGS sequence"/>
</dbReference>
<protein>
    <recommendedName>
        <fullName evidence="3">N-acetyltransferase domain-containing protein</fullName>
    </recommendedName>
</protein>
<dbReference type="CDD" id="cd04301">
    <property type="entry name" value="NAT_SF"/>
    <property type="match status" value="1"/>
</dbReference>
<keyword evidence="2" id="KW-0012">Acyltransferase</keyword>
<name>A0ABP9WB58_9DEIO</name>
<dbReference type="Gene3D" id="3.40.630.30">
    <property type="match status" value="1"/>
</dbReference>
<dbReference type="Pfam" id="PF00583">
    <property type="entry name" value="Acetyltransf_1"/>
    <property type="match status" value="1"/>
</dbReference>
<evidence type="ECO:0000313" key="4">
    <source>
        <dbReference type="EMBL" id="GAA5513427.1"/>
    </source>
</evidence>
<feature type="domain" description="N-acetyltransferase" evidence="3">
    <location>
        <begin position="3"/>
        <end position="179"/>
    </location>
</feature>
<keyword evidence="1" id="KW-0808">Transferase</keyword>